<dbReference type="GO" id="GO:0006633">
    <property type="term" value="P:fatty acid biosynthetic process"/>
    <property type="evidence" value="ECO:0007669"/>
    <property type="project" value="UniProtKB-KW"/>
</dbReference>
<comment type="cofactor">
    <cofactor evidence="1">
        <name>Fe(2+)</name>
        <dbReference type="ChEBI" id="CHEBI:29033"/>
    </cofactor>
</comment>
<dbReference type="PANTHER" id="PTHR31155:SF9">
    <property type="entry name" value="STEAROYL-[ACYL-CARRIER-PROTEIN] 9-DESATURASE 7, CHLOROPLASTIC"/>
    <property type="match status" value="1"/>
</dbReference>
<dbReference type="EMBL" id="RAPY01000002">
    <property type="protein sequence ID" value="RKE52369.1"/>
    <property type="molecule type" value="Genomic_DNA"/>
</dbReference>
<dbReference type="AlphaFoldDB" id="A0A420B6T4"/>
<dbReference type="InterPro" id="IPR009078">
    <property type="entry name" value="Ferritin-like_SF"/>
</dbReference>
<keyword evidence="5 11" id="KW-0479">Metal-binding</keyword>
<dbReference type="PIRSF" id="PIRSF000346">
    <property type="entry name" value="Dlt9_acylACP_des"/>
    <property type="match status" value="1"/>
</dbReference>
<evidence type="ECO:0000256" key="5">
    <source>
        <dbReference type="ARBA" id="ARBA00022723"/>
    </source>
</evidence>
<reference evidence="12 13" key="1">
    <citation type="submission" date="2018-09" db="EMBL/GenBank/DDBJ databases">
        <title>Genomic Encyclopedia of Type Strains, Phase III (KMG-III): the genomes of soil and plant-associated and newly described type strains.</title>
        <authorList>
            <person name="Whitman W."/>
        </authorList>
    </citation>
    <scope>NUCLEOTIDE SEQUENCE [LARGE SCALE GENOMIC DNA]</scope>
    <source>
        <strain evidence="12 13">CECT 7938</strain>
    </source>
</reference>
<evidence type="ECO:0000256" key="10">
    <source>
        <dbReference type="ARBA" id="ARBA00023160"/>
    </source>
</evidence>
<comment type="similarity">
    <text evidence="2">Belongs to the fatty acid desaturase type 2 family.</text>
</comment>
<proteinExistence type="inferred from homology"/>
<comment type="caution">
    <text evidence="12">The sequence shown here is derived from an EMBL/GenBank/DDBJ whole genome shotgun (WGS) entry which is preliminary data.</text>
</comment>
<evidence type="ECO:0000256" key="8">
    <source>
        <dbReference type="ARBA" id="ARBA00023004"/>
    </source>
</evidence>
<sequence length="340" mass="39339">MLFIYLCIDMQELPLNLPEGSRKEVMAYLEPFMLNEMSEYLKPVEEMWQPADFLPDASRDTFFEEIRDLQESAKELSYDLVAVLVGDTITEEALPTYESWLTMVEDVDKNEQGGWMKWVRAWTAEENRHGDLLNKYLYLSGRIDMRQFEMSTQYLIQDGFDIGTGADPYRNFIYTSFQELATNVSHRRVSGLSKKGGDKLLAKMCGVIASDEARHAKAYMSFISKAMTVDASEVMIAFEDMMRKKIVMPAQFLREAGEPQGEAFAHFSDAAQRLGVYTALDYVDILKELNNEWKIDQVTGLNEKGEKARDYLLKLPDRLTRLADRMKIPEKDYKFKWIYG</sequence>
<keyword evidence="6" id="KW-0276">Fatty acid metabolism</keyword>
<keyword evidence="7" id="KW-0560">Oxidoreductase</keyword>
<evidence type="ECO:0000256" key="6">
    <source>
        <dbReference type="ARBA" id="ARBA00022832"/>
    </source>
</evidence>
<keyword evidence="8 11" id="KW-0408">Iron</keyword>
<feature type="binding site" evidence="11">
    <location>
        <position position="212"/>
    </location>
    <ligand>
        <name>Fe cation</name>
        <dbReference type="ChEBI" id="CHEBI:24875"/>
        <label>1</label>
    </ligand>
</feature>
<dbReference type="Gene3D" id="1.10.620.20">
    <property type="entry name" value="Ribonucleotide Reductase, subunit A"/>
    <property type="match status" value="1"/>
</dbReference>
<organism evidence="12 13">
    <name type="scientific">Sphingobacterium detergens</name>
    <dbReference type="NCBI Taxonomy" id="1145106"/>
    <lineage>
        <taxon>Bacteria</taxon>
        <taxon>Pseudomonadati</taxon>
        <taxon>Bacteroidota</taxon>
        <taxon>Sphingobacteriia</taxon>
        <taxon>Sphingobacteriales</taxon>
        <taxon>Sphingobacteriaceae</taxon>
        <taxon>Sphingobacterium</taxon>
    </lineage>
</organism>
<evidence type="ECO:0000256" key="3">
    <source>
        <dbReference type="ARBA" id="ARBA00011738"/>
    </source>
</evidence>
<keyword evidence="9" id="KW-0443">Lipid metabolism</keyword>
<feature type="binding site" evidence="11">
    <location>
        <position position="212"/>
    </location>
    <ligand>
        <name>Fe cation</name>
        <dbReference type="ChEBI" id="CHEBI:24875"/>
        <label>2</label>
    </ligand>
</feature>
<protein>
    <submittedName>
        <fullName evidence="12">Acyl-[acyl-carrier-protein] desaturase</fullName>
    </submittedName>
</protein>
<evidence type="ECO:0000256" key="11">
    <source>
        <dbReference type="PIRSR" id="PIRSR000346-1"/>
    </source>
</evidence>
<feature type="binding site" evidence="11">
    <location>
        <position position="179"/>
    </location>
    <ligand>
        <name>Fe cation</name>
        <dbReference type="ChEBI" id="CHEBI:24875"/>
        <label>2</label>
    </ligand>
</feature>
<evidence type="ECO:0000313" key="12">
    <source>
        <dbReference type="EMBL" id="RKE52369.1"/>
    </source>
</evidence>
<accession>A0A420B6T4</accession>
<dbReference type="InterPro" id="IPR012348">
    <property type="entry name" value="RNR-like"/>
</dbReference>
<gene>
    <name evidence="12" type="ORF">DFQ12_2605</name>
</gene>
<evidence type="ECO:0000313" key="13">
    <source>
        <dbReference type="Proteomes" id="UP000286246"/>
    </source>
</evidence>
<evidence type="ECO:0000256" key="4">
    <source>
        <dbReference type="ARBA" id="ARBA00022516"/>
    </source>
</evidence>
<feature type="binding site" evidence="11">
    <location>
        <position position="126"/>
    </location>
    <ligand>
        <name>Fe cation</name>
        <dbReference type="ChEBI" id="CHEBI:24875"/>
        <label>1</label>
    </ligand>
</feature>
<dbReference type="CDD" id="cd01050">
    <property type="entry name" value="Acyl_ACP_Desat"/>
    <property type="match status" value="1"/>
</dbReference>
<dbReference type="GO" id="GO:0045300">
    <property type="term" value="F:stearoyl-[ACP] desaturase activity"/>
    <property type="evidence" value="ECO:0007669"/>
    <property type="project" value="InterPro"/>
</dbReference>
<feature type="binding site" evidence="11">
    <location>
        <position position="129"/>
    </location>
    <ligand>
        <name>Fe cation</name>
        <dbReference type="ChEBI" id="CHEBI:24875"/>
        <label>1</label>
    </ligand>
</feature>
<keyword evidence="13" id="KW-1185">Reference proteome</keyword>
<name>A0A420B6T4_SPHD1</name>
<dbReference type="InterPro" id="IPR005067">
    <property type="entry name" value="Fatty_acid_desaturase-2"/>
</dbReference>
<keyword evidence="10" id="KW-0275">Fatty acid biosynthesis</keyword>
<feature type="binding site" evidence="11">
    <location>
        <position position="91"/>
    </location>
    <ligand>
        <name>Fe cation</name>
        <dbReference type="ChEBI" id="CHEBI:24875"/>
        <label>1</label>
    </ligand>
</feature>
<comment type="cofactor">
    <cofactor evidence="11">
        <name>Fe cation</name>
        <dbReference type="ChEBI" id="CHEBI:24875"/>
    </cofactor>
    <text evidence="11">Binds 2 iron ions per subunit.</text>
</comment>
<feature type="binding site" evidence="11">
    <location>
        <position position="215"/>
    </location>
    <ligand>
        <name>Fe cation</name>
        <dbReference type="ChEBI" id="CHEBI:24875"/>
        <label>2</label>
    </ligand>
</feature>
<feature type="binding site" evidence="11">
    <location>
        <position position="126"/>
    </location>
    <ligand>
        <name>Fe cation</name>
        <dbReference type="ChEBI" id="CHEBI:24875"/>
        <label>2</label>
    </ligand>
</feature>
<dbReference type="Pfam" id="PF03405">
    <property type="entry name" value="FA_desaturase_2"/>
    <property type="match status" value="1"/>
</dbReference>
<evidence type="ECO:0000256" key="9">
    <source>
        <dbReference type="ARBA" id="ARBA00023098"/>
    </source>
</evidence>
<dbReference type="SUPFAM" id="SSF47240">
    <property type="entry name" value="Ferritin-like"/>
    <property type="match status" value="1"/>
</dbReference>
<dbReference type="PANTHER" id="PTHR31155">
    <property type="entry name" value="ACYL- ACYL-CARRIER-PROTEIN DESATURASE-RELATED"/>
    <property type="match status" value="1"/>
</dbReference>
<comment type="subunit">
    <text evidence="3">Homodimer.</text>
</comment>
<dbReference type="GO" id="GO:0046872">
    <property type="term" value="F:metal ion binding"/>
    <property type="evidence" value="ECO:0007669"/>
    <property type="project" value="UniProtKB-KW"/>
</dbReference>
<evidence type="ECO:0000256" key="1">
    <source>
        <dbReference type="ARBA" id="ARBA00001954"/>
    </source>
</evidence>
<evidence type="ECO:0000256" key="7">
    <source>
        <dbReference type="ARBA" id="ARBA00023002"/>
    </source>
</evidence>
<keyword evidence="4" id="KW-0444">Lipid biosynthesis</keyword>
<dbReference type="Proteomes" id="UP000286246">
    <property type="component" value="Unassembled WGS sequence"/>
</dbReference>
<evidence type="ECO:0000256" key="2">
    <source>
        <dbReference type="ARBA" id="ARBA00008749"/>
    </source>
</evidence>